<dbReference type="EMBL" id="UZAN01048992">
    <property type="protein sequence ID" value="VDP86965.1"/>
    <property type="molecule type" value="Genomic_DNA"/>
</dbReference>
<proteinExistence type="predicted"/>
<dbReference type="OrthoDB" id="248923at2759"/>
<dbReference type="AlphaFoldDB" id="A0A183ATU7"/>
<feature type="compositionally biased region" description="Basic and acidic residues" evidence="1">
    <location>
        <begin position="169"/>
        <end position="183"/>
    </location>
</feature>
<evidence type="ECO:0000313" key="3">
    <source>
        <dbReference type="Proteomes" id="UP000272942"/>
    </source>
</evidence>
<evidence type="ECO:0000313" key="2">
    <source>
        <dbReference type="EMBL" id="VDP86965.1"/>
    </source>
</evidence>
<gene>
    <name evidence="2" type="ORF">ECPE_LOCUS10382</name>
</gene>
<feature type="region of interest" description="Disordered" evidence="1">
    <location>
        <begin position="169"/>
        <end position="224"/>
    </location>
</feature>
<protein>
    <submittedName>
        <fullName evidence="4">Protein kinase domain-containing protein</fullName>
    </submittedName>
</protein>
<dbReference type="WBParaSite" id="ECPE_0001041401-mRNA-1">
    <property type="protein sequence ID" value="ECPE_0001041401-mRNA-1"/>
    <property type="gene ID" value="ECPE_0001041401"/>
</dbReference>
<accession>A0A183ATU7</accession>
<dbReference type="Proteomes" id="UP000272942">
    <property type="component" value="Unassembled WGS sequence"/>
</dbReference>
<name>A0A183ATU7_9TREM</name>
<sequence>MLTKDPNIRPSATSLLRHPFVKRHMRELFRHQWMSQSMESHTIEEQMDMLKQLWQFPDGILQTEESELQTDVGCNPEQELDEHAGEEREPHVEIDLTTLTPRQRIRMNLHTEADITAAVMRFVIKKQVPLGLLDENPVLATKVGSIDRGHSARKLPQERLLEQLRQLGRESKSTGKNEPREHNSTVATVAVHDVNDDEEEEDEEDLSWPYSTITDGKCTGSMIE</sequence>
<evidence type="ECO:0000313" key="4">
    <source>
        <dbReference type="WBParaSite" id="ECPE_0001041401-mRNA-1"/>
    </source>
</evidence>
<feature type="compositionally biased region" description="Acidic residues" evidence="1">
    <location>
        <begin position="195"/>
        <end position="206"/>
    </location>
</feature>
<reference evidence="2 3" key="2">
    <citation type="submission" date="2018-11" db="EMBL/GenBank/DDBJ databases">
        <authorList>
            <consortium name="Pathogen Informatics"/>
        </authorList>
    </citation>
    <scope>NUCLEOTIDE SEQUENCE [LARGE SCALE GENOMIC DNA]</scope>
    <source>
        <strain evidence="2 3">Egypt</strain>
    </source>
</reference>
<evidence type="ECO:0000256" key="1">
    <source>
        <dbReference type="SAM" id="MobiDB-lite"/>
    </source>
</evidence>
<organism evidence="4">
    <name type="scientific">Echinostoma caproni</name>
    <dbReference type="NCBI Taxonomy" id="27848"/>
    <lineage>
        <taxon>Eukaryota</taxon>
        <taxon>Metazoa</taxon>
        <taxon>Spiralia</taxon>
        <taxon>Lophotrochozoa</taxon>
        <taxon>Platyhelminthes</taxon>
        <taxon>Trematoda</taxon>
        <taxon>Digenea</taxon>
        <taxon>Plagiorchiida</taxon>
        <taxon>Echinostomata</taxon>
        <taxon>Echinostomatoidea</taxon>
        <taxon>Echinostomatidae</taxon>
        <taxon>Echinostoma</taxon>
    </lineage>
</organism>
<reference evidence="4" key="1">
    <citation type="submission" date="2016-06" db="UniProtKB">
        <authorList>
            <consortium name="WormBaseParasite"/>
        </authorList>
    </citation>
    <scope>IDENTIFICATION</scope>
</reference>
<keyword evidence="3" id="KW-1185">Reference proteome</keyword>